<evidence type="ECO:0000256" key="1">
    <source>
        <dbReference type="SAM" id="Phobius"/>
    </source>
</evidence>
<reference evidence="2 3" key="1">
    <citation type="submission" date="2019-10" db="EMBL/GenBank/DDBJ databases">
        <title>Rubrobacter sp nov SCSIO 52090 isolated from a deep-sea sediment in the South China Sea.</title>
        <authorList>
            <person name="Chen R.W."/>
        </authorList>
    </citation>
    <scope>NUCLEOTIDE SEQUENCE [LARGE SCALE GENOMIC DNA]</scope>
    <source>
        <strain evidence="2 3">SCSIO 52909</strain>
    </source>
</reference>
<keyword evidence="1" id="KW-1133">Transmembrane helix</keyword>
<keyword evidence="3" id="KW-1185">Reference proteome</keyword>
<feature type="transmembrane region" description="Helical" evidence="1">
    <location>
        <begin position="57"/>
        <end position="74"/>
    </location>
</feature>
<dbReference type="AlphaFoldDB" id="A0A6G8QAZ7"/>
<sequence>MRGIGWKPLEDPAGAWPSGLALGPHGWLLDTSFVLSGALLCVFALGLHRGMGRGSKLGPALLLLAGAAMALLAFETDPIRRAGPRTWPGFVHDAAFVVFALALLLSLLFLWRRMQGGARWRGHARFTLVTALVCAACLVLPGVAYYVFLAAALLWIELTAFRLLRLS</sequence>
<keyword evidence="1" id="KW-0812">Transmembrane</keyword>
<dbReference type="KEGG" id="rub:GBA63_13865"/>
<name>A0A6G8QAZ7_9ACTN</name>
<dbReference type="EMBL" id="CP045119">
    <property type="protein sequence ID" value="QIN83602.1"/>
    <property type="molecule type" value="Genomic_DNA"/>
</dbReference>
<keyword evidence="1" id="KW-0472">Membrane</keyword>
<accession>A0A6G8QAZ7</accession>
<feature type="transmembrane region" description="Helical" evidence="1">
    <location>
        <begin position="94"/>
        <end position="111"/>
    </location>
</feature>
<gene>
    <name evidence="2" type="ORF">GBA63_13865</name>
</gene>
<feature type="transmembrane region" description="Helical" evidence="1">
    <location>
        <begin position="26"/>
        <end position="45"/>
    </location>
</feature>
<proteinExistence type="predicted"/>
<protein>
    <submittedName>
        <fullName evidence="2">DUF998 domain-containing protein</fullName>
    </submittedName>
</protein>
<evidence type="ECO:0000313" key="3">
    <source>
        <dbReference type="Proteomes" id="UP000501452"/>
    </source>
</evidence>
<evidence type="ECO:0000313" key="2">
    <source>
        <dbReference type="EMBL" id="QIN83602.1"/>
    </source>
</evidence>
<dbReference type="InterPro" id="IPR009339">
    <property type="entry name" value="DUF998"/>
</dbReference>
<dbReference type="Proteomes" id="UP000501452">
    <property type="component" value="Chromosome"/>
</dbReference>
<dbReference type="Pfam" id="PF06197">
    <property type="entry name" value="DUF998"/>
    <property type="match status" value="1"/>
</dbReference>
<organism evidence="2 3">
    <name type="scientific">Rubrobacter tropicus</name>
    <dbReference type="NCBI Taxonomy" id="2653851"/>
    <lineage>
        <taxon>Bacteria</taxon>
        <taxon>Bacillati</taxon>
        <taxon>Actinomycetota</taxon>
        <taxon>Rubrobacteria</taxon>
        <taxon>Rubrobacterales</taxon>
        <taxon>Rubrobacteraceae</taxon>
        <taxon>Rubrobacter</taxon>
    </lineage>
</organism>